<organism evidence="2 3">
    <name type="scientific">Halorubrum laminariae</name>
    <dbReference type="NCBI Taxonomy" id="1433523"/>
    <lineage>
        <taxon>Archaea</taxon>
        <taxon>Methanobacteriati</taxon>
        <taxon>Methanobacteriota</taxon>
        <taxon>Stenosarchaea group</taxon>
        <taxon>Halobacteria</taxon>
        <taxon>Halobacteriales</taxon>
        <taxon>Haloferacaceae</taxon>
        <taxon>Halorubrum</taxon>
    </lineage>
</organism>
<evidence type="ECO:0000313" key="2">
    <source>
        <dbReference type="EMBL" id="MFD1570654.1"/>
    </source>
</evidence>
<sequence length="46" mass="5162">MATRGSASGSDAREEESGYETDREEGHGYETDREEGLSDRERLPRS</sequence>
<protein>
    <submittedName>
        <fullName evidence="2">Uncharacterized protein</fullName>
    </submittedName>
</protein>
<dbReference type="EMBL" id="JBHUDB010000004">
    <property type="protein sequence ID" value="MFD1570654.1"/>
    <property type="molecule type" value="Genomic_DNA"/>
</dbReference>
<gene>
    <name evidence="2" type="ORF">ACFR9T_08625</name>
</gene>
<dbReference type="RefSeq" id="WP_256416904.1">
    <property type="nucleotide sequence ID" value="NZ_JANHDL010000001.1"/>
</dbReference>
<dbReference type="AlphaFoldDB" id="A0ABD6C1Y4"/>
<feature type="compositionally biased region" description="Basic and acidic residues" evidence="1">
    <location>
        <begin position="11"/>
        <end position="46"/>
    </location>
</feature>
<comment type="caution">
    <text evidence="2">The sequence shown here is derived from an EMBL/GenBank/DDBJ whole genome shotgun (WGS) entry which is preliminary data.</text>
</comment>
<evidence type="ECO:0000256" key="1">
    <source>
        <dbReference type="SAM" id="MobiDB-lite"/>
    </source>
</evidence>
<dbReference type="Proteomes" id="UP001597185">
    <property type="component" value="Unassembled WGS sequence"/>
</dbReference>
<reference evidence="2 3" key="1">
    <citation type="journal article" date="2019" name="Int. J. Syst. Evol. Microbiol.">
        <title>The Global Catalogue of Microorganisms (GCM) 10K type strain sequencing project: providing services to taxonomists for standard genome sequencing and annotation.</title>
        <authorList>
            <consortium name="The Broad Institute Genomics Platform"/>
            <consortium name="The Broad Institute Genome Sequencing Center for Infectious Disease"/>
            <person name="Wu L."/>
            <person name="Ma J."/>
        </authorList>
    </citation>
    <scope>NUCLEOTIDE SEQUENCE [LARGE SCALE GENOMIC DNA]</scope>
    <source>
        <strain evidence="2 3">CGMCC 1.12689</strain>
    </source>
</reference>
<keyword evidence="3" id="KW-1185">Reference proteome</keyword>
<name>A0ABD6C1Y4_9EURY</name>
<feature type="region of interest" description="Disordered" evidence="1">
    <location>
        <begin position="1"/>
        <end position="46"/>
    </location>
</feature>
<proteinExistence type="predicted"/>
<accession>A0ABD6C1Y4</accession>
<evidence type="ECO:0000313" key="3">
    <source>
        <dbReference type="Proteomes" id="UP001597185"/>
    </source>
</evidence>